<keyword evidence="2" id="KW-1003">Cell membrane</keyword>
<proteinExistence type="predicted"/>
<evidence type="ECO:0000259" key="8">
    <source>
        <dbReference type="Pfam" id="PF19359"/>
    </source>
</evidence>
<keyword evidence="5 6" id="KW-0472">Membrane</keyword>
<accession>A0ABX8D384</accession>
<comment type="subcellular location">
    <subcellularLocation>
        <location evidence="1">Cell membrane</location>
        <topology evidence="1">Multi-pass membrane protein</topology>
    </subcellularLocation>
</comment>
<name>A0ABX8D384_9CELL</name>
<dbReference type="InterPro" id="IPR045980">
    <property type="entry name" value="DUF5936"/>
</dbReference>
<reference evidence="9 10" key="1">
    <citation type="submission" date="2021-05" db="EMBL/GenBank/DDBJ databases">
        <title>Novel species in genus Cellulomonas.</title>
        <authorList>
            <person name="Zhang G."/>
        </authorList>
    </citation>
    <scope>NUCLEOTIDE SEQUENCE [LARGE SCALE GENOMIC DNA]</scope>
    <source>
        <strain evidence="10">zg-ZUI222</strain>
    </source>
</reference>
<feature type="domain" description="DUF5936" evidence="8">
    <location>
        <begin position="11"/>
        <end position="128"/>
    </location>
</feature>
<dbReference type="RefSeq" id="WP_207338979.1">
    <property type="nucleotide sequence ID" value="NZ_CP074405.1"/>
</dbReference>
<evidence type="ECO:0000256" key="6">
    <source>
        <dbReference type="SAM" id="Phobius"/>
    </source>
</evidence>
<keyword evidence="4 6" id="KW-1133">Transmembrane helix</keyword>
<feature type="domain" description="Type II secretion system protein GspF" evidence="7">
    <location>
        <begin position="159"/>
        <end position="284"/>
    </location>
</feature>
<dbReference type="EMBL" id="CP074405">
    <property type="protein sequence ID" value="QVI61375.1"/>
    <property type="molecule type" value="Genomic_DNA"/>
</dbReference>
<keyword evidence="10" id="KW-1185">Reference proteome</keyword>
<evidence type="ECO:0000256" key="2">
    <source>
        <dbReference type="ARBA" id="ARBA00022475"/>
    </source>
</evidence>
<gene>
    <name evidence="9" type="ORF">KG103_12905</name>
</gene>
<protein>
    <submittedName>
        <fullName evidence="9">Type II secretion system F family protein</fullName>
    </submittedName>
</protein>
<sequence length="304" mass="32985">MTAGTVLLLSGGLAAIATVLGLLGYRAMRTDALDTLAVEDLALLKGQRRRRAEGTTPLQRLARRLVPRLRRALGPARLASLQRRIDEAGRPDGLTVDGFLERVAWWLLVVTPIAVLFVLQGNLLWVPLAYVAPLVLPLSQVARAQRLRREQIDKDLPDFLDVLAVTVMAGVSFRQAMARVADRFSGPLAEEIQLTLQQVANGASVRDALDAFRRRSSSEPVAQFVSALLQSQELGAPLAASLKQIALDMRRDSGQRMRQAAARMAPRVTLVTSLVLVPAAVIFVFVGLWIGADIDFGSLTEGLG</sequence>
<organism evidence="9 10">
    <name type="scientific">Cellulomonas wangleii</name>
    <dbReference type="NCBI Taxonomy" id="2816956"/>
    <lineage>
        <taxon>Bacteria</taxon>
        <taxon>Bacillati</taxon>
        <taxon>Actinomycetota</taxon>
        <taxon>Actinomycetes</taxon>
        <taxon>Micrococcales</taxon>
        <taxon>Cellulomonadaceae</taxon>
        <taxon>Cellulomonas</taxon>
    </lineage>
</organism>
<evidence type="ECO:0000256" key="1">
    <source>
        <dbReference type="ARBA" id="ARBA00004651"/>
    </source>
</evidence>
<evidence type="ECO:0000256" key="4">
    <source>
        <dbReference type="ARBA" id="ARBA00022989"/>
    </source>
</evidence>
<feature type="transmembrane region" description="Helical" evidence="6">
    <location>
        <begin position="268"/>
        <end position="290"/>
    </location>
</feature>
<dbReference type="Gene3D" id="1.20.81.30">
    <property type="entry name" value="Type II secretion system (T2SS), domain F"/>
    <property type="match status" value="1"/>
</dbReference>
<dbReference type="InterPro" id="IPR018076">
    <property type="entry name" value="T2SS_GspF_dom"/>
</dbReference>
<dbReference type="Pfam" id="PF19359">
    <property type="entry name" value="DUF5936"/>
    <property type="match status" value="1"/>
</dbReference>
<dbReference type="Proteomes" id="UP000677804">
    <property type="component" value="Chromosome"/>
</dbReference>
<keyword evidence="3 6" id="KW-0812">Transmembrane</keyword>
<evidence type="ECO:0000256" key="5">
    <source>
        <dbReference type="ARBA" id="ARBA00023136"/>
    </source>
</evidence>
<dbReference type="PANTHER" id="PTHR35007">
    <property type="entry name" value="INTEGRAL MEMBRANE PROTEIN-RELATED"/>
    <property type="match status" value="1"/>
</dbReference>
<dbReference type="Pfam" id="PF00482">
    <property type="entry name" value="T2SSF"/>
    <property type="match status" value="1"/>
</dbReference>
<evidence type="ECO:0000313" key="9">
    <source>
        <dbReference type="EMBL" id="QVI61375.1"/>
    </source>
</evidence>
<dbReference type="PANTHER" id="PTHR35007:SF2">
    <property type="entry name" value="PILUS ASSEMBLE PROTEIN"/>
    <property type="match status" value="1"/>
</dbReference>
<evidence type="ECO:0000259" key="7">
    <source>
        <dbReference type="Pfam" id="PF00482"/>
    </source>
</evidence>
<feature type="transmembrane region" description="Helical" evidence="6">
    <location>
        <begin position="6"/>
        <end position="25"/>
    </location>
</feature>
<feature type="transmembrane region" description="Helical" evidence="6">
    <location>
        <begin position="103"/>
        <end position="119"/>
    </location>
</feature>
<dbReference type="InterPro" id="IPR042094">
    <property type="entry name" value="T2SS_GspF_sf"/>
</dbReference>
<evidence type="ECO:0000313" key="10">
    <source>
        <dbReference type="Proteomes" id="UP000677804"/>
    </source>
</evidence>
<evidence type="ECO:0000256" key="3">
    <source>
        <dbReference type="ARBA" id="ARBA00022692"/>
    </source>
</evidence>